<evidence type="ECO:0000259" key="6">
    <source>
        <dbReference type="Pfam" id="PF08100"/>
    </source>
</evidence>
<dbReference type="EMBL" id="JAYWIO010000003">
    <property type="protein sequence ID" value="KAK7273692.1"/>
    <property type="molecule type" value="Genomic_DNA"/>
</dbReference>
<dbReference type="GO" id="GO:0032259">
    <property type="term" value="P:methylation"/>
    <property type="evidence" value="ECO:0007669"/>
    <property type="project" value="UniProtKB-KW"/>
</dbReference>
<dbReference type="PROSITE" id="PS51683">
    <property type="entry name" value="SAM_OMT_II"/>
    <property type="match status" value="1"/>
</dbReference>
<sequence>MSSNNKMNELQITEVTKEDAYRSALILSTIRIFPAFLNAAIDLNLFEIISKSSCGSNMSASDIASQIPNQHPDLANRLERMLPLLASFSLLTCSVRMNEDGKSERVYALSPVGECFAYDDVGGSTAPLSTLMHRGFDDLWKNVKDAFVDANNIYSKKVYGMPLYQYVETNEELSNIFNNAMAYTATFVLKTILKTYHGFEGLSTLVDVGGGVGQTLKVIISKYPTIKGINFDLPHVVQKAPIHPGIEHVGGDMFECVPKGDAIVLKQVCHNWSDEKCVELLRNCHKALPLHGKVIILDSILPEVPNSSSTSKKGFLLDSLMFLTHGGKERTEKEFESLCRSSGFSRFYVACNDAIAASGVIEFYK</sequence>
<evidence type="ECO:0000256" key="1">
    <source>
        <dbReference type="ARBA" id="ARBA00022603"/>
    </source>
</evidence>
<keyword evidence="1" id="KW-0489">Methyltransferase</keyword>
<dbReference type="InterPro" id="IPR016461">
    <property type="entry name" value="COMT-like"/>
</dbReference>
<name>A0AAN9FC71_CROPI</name>
<accession>A0AAN9FC71</accession>
<dbReference type="Pfam" id="PF08100">
    <property type="entry name" value="Dimerisation"/>
    <property type="match status" value="1"/>
</dbReference>
<dbReference type="Pfam" id="PF00891">
    <property type="entry name" value="Methyltransf_2"/>
    <property type="match status" value="1"/>
</dbReference>
<dbReference type="AlphaFoldDB" id="A0AAN9FC71"/>
<evidence type="ECO:0000259" key="5">
    <source>
        <dbReference type="Pfam" id="PF00891"/>
    </source>
</evidence>
<evidence type="ECO:0000256" key="2">
    <source>
        <dbReference type="ARBA" id="ARBA00022679"/>
    </source>
</evidence>
<evidence type="ECO:0000313" key="7">
    <source>
        <dbReference type="EMBL" id="KAK7273692.1"/>
    </source>
</evidence>
<feature type="active site" description="Proton acceptor" evidence="4">
    <location>
        <position position="270"/>
    </location>
</feature>
<dbReference type="Gene3D" id="3.40.50.150">
    <property type="entry name" value="Vaccinia Virus protein VP39"/>
    <property type="match status" value="1"/>
</dbReference>
<gene>
    <name evidence="7" type="ORF">RIF29_14751</name>
</gene>
<evidence type="ECO:0000256" key="4">
    <source>
        <dbReference type="PIRSR" id="PIRSR005739-1"/>
    </source>
</evidence>
<dbReference type="SUPFAM" id="SSF53335">
    <property type="entry name" value="S-adenosyl-L-methionine-dependent methyltransferases"/>
    <property type="match status" value="1"/>
</dbReference>
<dbReference type="SUPFAM" id="SSF46785">
    <property type="entry name" value="Winged helix' DNA-binding domain"/>
    <property type="match status" value="1"/>
</dbReference>
<feature type="domain" description="O-methyltransferase dimerisation" evidence="6">
    <location>
        <begin position="32"/>
        <end position="117"/>
    </location>
</feature>
<dbReference type="GO" id="GO:0008171">
    <property type="term" value="F:O-methyltransferase activity"/>
    <property type="evidence" value="ECO:0007669"/>
    <property type="project" value="InterPro"/>
</dbReference>
<dbReference type="InterPro" id="IPR012967">
    <property type="entry name" value="COMT_dimerisation"/>
</dbReference>
<dbReference type="InterPro" id="IPR001077">
    <property type="entry name" value="COMT_C"/>
</dbReference>
<dbReference type="InterPro" id="IPR029063">
    <property type="entry name" value="SAM-dependent_MTases_sf"/>
</dbReference>
<evidence type="ECO:0000313" key="8">
    <source>
        <dbReference type="Proteomes" id="UP001372338"/>
    </source>
</evidence>
<reference evidence="7 8" key="1">
    <citation type="submission" date="2024-01" db="EMBL/GenBank/DDBJ databases">
        <title>The genomes of 5 underutilized Papilionoideae crops provide insights into root nodulation and disease resistanc.</title>
        <authorList>
            <person name="Yuan L."/>
        </authorList>
    </citation>
    <scope>NUCLEOTIDE SEQUENCE [LARGE SCALE GENOMIC DNA]</scope>
    <source>
        <strain evidence="7">ZHUSHIDOU_FW_LH</strain>
        <tissue evidence="7">Leaf</tissue>
    </source>
</reference>
<dbReference type="InterPro" id="IPR036388">
    <property type="entry name" value="WH-like_DNA-bd_sf"/>
</dbReference>
<dbReference type="PIRSF" id="PIRSF005739">
    <property type="entry name" value="O-mtase"/>
    <property type="match status" value="1"/>
</dbReference>
<dbReference type="GO" id="GO:0046983">
    <property type="term" value="F:protein dimerization activity"/>
    <property type="evidence" value="ECO:0007669"/>
    <property type="project" value="InterPro"/>
</dbReference>
<protein>
    <recommendedName>
        <fullName evidence="9">Isoliquiritigenin 2'-O-methyltransferase</fullName>
    </recommendedName>
</protein>
<dbReference type="InterPro" id="IPR036390">
    <property type="entry name" value="WH_DNA-bd_sf"/>
</dbReference>
<dbReference type="Proteomes" id="UP001372338">
    <property type="component" value="Unassembled WGS sequence"/>
</dbReference>
<proteinExistence type="predicted"/>
<dbReference type="GO" id="GO:0008757">
    <property type="term" value="F:S-adenosylmethionine-dependent methyltransferase activity"/>
    <property type="evidence" value="ECO:0007669"/>
    <property type="project" value="UniProtKB-ARBA"/>
</dbReference>
<dbReference type="PANTHER" id="PTHR11746">
    <property type="entry name" value="O-METHYLTRANSFERASE"/>
    <property type="match status" value="1"/>
</dbReference>
<evidence type="ECO:0008006" key="9">
    <source>
        <dbReference type="Google" id="ProtNLM"/>
    </source>
</evidence>
<keyword evidence="2" id="KW-0808">Transferase</keyword>
<dbReference type="Gene3D" id="1.10.10.10">
    <property type="entry name" value="Winged helix-like DNA-binding domain superfamily/Winged helix DNA-binding domain"/>
    <property type="match status" value="1"/>
</dbReference>
<dbReference type="FunFam" id="1.10.10.10:FF:000357">
    <property type="entry name" value="Caffeic acid 3-O-methyltransferase"/>
    <property type="match status" value="1"/>
</dbReference>
<keyword evidence="3" id="KW-0949">S-adenosyl-L-methionine</keyword>
<comment type="caution">
    <text evidence="7">The sequence shown here is derived from an EMBL/GenBank/DDBJ whole genome shotgun (WGS) entry which is preliminary data.</text>
</comment>
<organism evidence="7 8">
    <name type="scientific">Crotalaria pallida</name>
    <name type="common">Smooth rattlebox</name>
    <name type="synonym">Crotalaria striata</name>
    <dbReference type="NCBI Taxonomy" id="3830"/>
    <lineage>
        <taxon>Eukaryota</taxon>
        <taxon>Viridiplantae</taxon>
        <taxon>Streptophyta</taxon>
        <taxon>Embryophyta</taxon>
        <taxon>Tracheophyta</taxon>
        <taxon>Spermatophyta</taxon>
        <taxon>Magnoliopsida</taxon>
        <taxon>eudicotyledons</taxon>
        <taxon>Gunneridae</taxon>
        <taxon>Pentapetalae</taxon>
        <taxon>rosids</taxon>
        <taxon>fabids</taxon>
        <taxon>Fabales</taxon>
        <taxon>Fabaceae</taxon>
        <taxon>Papilionoideae</taxon>
        <taxon>50 kb inversion clade</taxon>
        <taxon>genistoids sensu lato</taxon>
        <taxon>core genistoids</taxon>
        <taxon>Crotalarieae</taxon>
        <taxon>Crotalaria</taxon>
    </lineage>
</organism>
<keyword evidence="8" id="KW-1185">Reference proteome</keyword>
<feature type="domain" description="O-methyltransferase C-terminal" evidence="5">
    <location>
        <begin position="140"/>
        <end position="345"/>
    </location>
</feature>
<evidence type="ECO:0000256" key="3">
    <source>
        <dbReference type="ARBA" id="ARBA00022691"/>
    </source>
</evidence>